<evidence type="ECO:0000313" key="2">
    <source>
        <dbReference type="Proteomes" id="UP001597371"/>
    </source>
</evidence>
<accession>A0ABW5CLA5</accession>
<comment type="caution">
    <text evidence="1">The sequence shown here is derived from an EMBL/GenBank/DDBJ whole genome shotgun (WGS) entry which is preliminary data.</text>
</comment>
<keyword evidence="2" id="KW-1185">Reference proteome</keyword>
<reference evidence="2" key="1">
    <citation type="journal article" date="2019" name="Int. J. Syst. Evol. Microbiol.">
        <title>The Global Catalogue of Microorganisms (GCM) 10K type strain sequencing project: providing services to taxonomists for standard genome sequencing and annotation.</title>
        <authorList>
            <consortium name="The Broad Institute Genomics Platform"/>
            <consortium name="The Broad Institute Genome Sequencing Center for Infectious Disease"/>
            <person name="Wu L."/>
            <person name="Ma J."/>
        </authorList>
    </citation>
    <scope>NUCLEOTIDE SEQUENCE [LARGE SCALE GENOMIC DNA]</scope>
    <source>
        <strain evidence="2">ZS-35-S2</strain>
    </source>
</reference>
<evidence type="ECO:0000313" key="1">
    <source>
        <dbReference type="EMBL" id="MFD2237676.1"/>
    </source>
</evidence>
<name>A0ABW5CLA5_9HYPH</name>
<dbReference type="RefSeq" id="WP_209736459.1">
    <property type="nucleotide sequence ID" value="NZ_CP072611.1"/>
</dbReference>
<sequence>MARSSRSTDAASALLRDLLAAQVLAETLAATAPLAVAVFGGANALVAARGGPTGAWFWSVAPLPDAMWERMADEHQVPHRANSGDV</sequence>
<dbReference type="EMBL" id="JBHUIJ010000012">
    <property type="protein sequence ID" value="MFD2237676.1"/>
    <property type="molecule type" value="Genomic_DNA"/>
</dbReference>
<protein>
    <submittedName>
        <fullName evidence="1">Uncharacterized protein</fullName>
    </submittedName>
</protein>
<gene>
    <name evidence="1" type="ORF">ACFSKQ_09395</name>
</gene>
<proteinExistence type="predicted"/>
<organism evidence="1 2">
    <name type="scientific">Aureimonas populi</name>
    <dbReference type="NCBI Taxonomy" id="1701758"/>
    <lineage>
        <taxon>Bacteria</taxon>
        <taxon>Pseudomonadati</taxon>
        <taxon>Pseudomonadota</taxon>
        <taxon>Alphaproteobacteria</taxon>
        <taxon>Hyphomicrobiales</taxon>
        <taxon>Aurantimonadaceae</taxon>
        <taxon>Aureimonas</taxon>
    </lineage>
</organism>
<dbReference type="Proteomes" id="UP001597371">
    <property type="component" value="Unassembled WGS sequence"/>
</dbReference>